<protein>
    <recommendedName>
        <fullName evidence="3 9">Geranylgeranyl transferase type-2 subunit alpha</fullName>
        <ecNumber evidence="2 9">2.5.1.60</ecNumber>
    </recommendedName>
    <alternativeName>
        <fullName evidence="7 9">Geranylgeranyl transferase type II subunit alpha</fullName>
    </alternativeName>
</protein>
<evidence type="ECO:0000256" key="7">
    <source>
        <dbReference type="ARBA" id="ARBA00031267"/>
    </source>
</evidence>
<evidence type="ECO:0000256" key="8">
    <source>
        <dbReference type="ARBA" id="ARBA00047658"/>
    </source>
</evidence>
<dbReference type="OrthoDB" id="1658at2759"/>
<dbReference type="GO" id="GO:0097354">
    <property type="term" value="P:prenylation"/>
    <property type="evidence" value="ECO:0007669"/>
    <property type="project" value="UniProtKB-UniRule"/>
</dbReference>
<sequence length="340" mass="40011">MVRTPPLTTRTQVLDNDSHGVRRVKDPKEVQLLKKQKEAKLIESYRSVNQAVFTKRDGHALDDEAFELTTQQLRLNPDLYTVWNYRRKILLSRFPNMSDGEKIRACQAELAFFMECIRFNPKSYWIWNHRFWTLNVTPVPDWPAELKLVGKMLGLDARNFHGWNYRRYVVNRLREAQPDHVLTINLEELEYTTTHIMTDFSNFSAWHNRLKLLEAILPHKTIAERQKFIEDDFELVQGALYTEPRDECGWLHWRWLVKQALDNGAEQPDALLEAQLGIIQELYELAPDVKLILRNILYIYKVKQNTVGLTDSDRTAAAEHVAALTELDPLRVGLTDEWWR</sequence>
<evidence type="ECO:0000256" key="6">
    <source>
        <dbReference type="ARBA" id="ARBA00022737"/>
    </source>
</evidence>
<name>A0A9W8AHE8_9FUNG</name>
<evidence type="ECO:0000256" key="2">
    <source>
        <dbReference type="ARBA" id="ARBA00012656"/>
    </source>
</evidence>
<comment type="similarity">
    <text evidence="1 9">Belongs to the protein prenyltransferase subunit alpha family.</text>
</comment>
<keyword evidence="4 9" id="KW-0637">Prenyltransferase</keyword>
<dbReference type="Pfam" id="PF01239">
    <property type="entry name" value="PPTA"/>
    <property type="match status" value="5"/>
</dbReference>
<reference evidence="10" key="1">
    <citation type="submission" date="2022-07" db="EMBL/GenBank/DDBJ databases">
        <title>Phylogenomic reconstructions and comparative analyses of Kickxellomycotina fungi.</title>
        <authorList>
            <person name="Reynolds N.K."/>
            <person name="Stajich J.E."/>
            <person name="Barry K."/>
            <person name="Grigoriev I.V."/>
            <person name="Crous P."/>
            <person name="Smith M.E."/>
        </authorList>
    </citation>
    <scope>NUCLEOTIDE SEQUENCE</scope>
    <source>
        <strain evidence="10">RSA 861</strain>
    </source>
</reference>
<evidence type="ECO:0000256" key="3">
    <source>
        <dbReference type="ARBA" id="ARBA00014772"/>
    </source>
</evidence>
<dbReference type="PROSITE" id="PS51147">
    <property type="entry name" value="PFTA"/>
    <property type="match status" value="4"/>
</dbReference>
<dbReference type="SUPFAM" id="SSF48439">
    <property type="entry name" value="Protein prenylyltransferase"/>
    <property type="match status" value="1"/>
</dbReference>
<evidence type="ECO:0000256" key="5">
    <source>
        <dbReference type="ARBA" id="ARBA00022679"/>
    </source>
</evidence>
<comment type="function">
    <text evidence="9">Catalyzes the transfer of a geranyl-geranyl moiety from geranyl-geranyl pyrophosphate to cysteines occuring in specific C-terminal amino acid sequences.</text>
</comment>
<evidence type="ECO:0000256" key="4">
    <source>
        <dbReference type="ARBA" id="ARBA00022602"/>
    </source>
</evidence>
<comment type="catalytic activity">
    <reaction evidence="8 9">
        <text>geranylgeranyl diphosphate + L-cysteinyl-[protein] = S-geranylgeranyl-L-cysteinyl-[protein] + diphosphate</text>
        <dbReference type="Rhea" id="RHEA:21240"/>
        <dbReference type="Rhea" id="RHEA-COMP:10131"/>
        <dbReference type="Rhea" id="RHEA-COMP:11537"/>
        <dbReference type="ChEBI" id="CHEBI:29950"/>
        <dbReference type="ChEBI" id="CHEBI:33019"/>
        <dbReference type="ChEBI" id="CHEBI:57533"/>
        <dbReference type="ChEBI" id="CHEBI:86021"/>
        <dbReference type="EC" id="2.5.1.60"/>
    </reaction>
</comment>
<comment type="caution">
    <text evidence="10">The sequence shown here is derived from an EMBL/GenBank/DDBJ whole genome shotgun (WGS) entry which is preliminary data.</text>
</comment>
<keyword evidence="6" id="KW-0677">Repeat</keyword>
<keyword evidence="11" id="KW-1185">Reference proteome</keyword>
<dbReference type="AlphaFoldDB" id="A0A9W8AHE8"/>
<dbReference type="FunFam" id="1.25.40.120:FF:000035">
    <property type="entry name" value="Geranylgeranyl transferase type-2 subunit alpha"/>
    <property type="match status" value="1"/>
</dbReference>
<dbReference type="PANTHER" id="PTHR11129:SF2">
    <property type="entry name" value="GERANYLGERANYL TRANSFERASE TYPE-2 SUBUNIT ALPHA"/>
    <property type="match status" value="1"/>
</dbReference>
<keyword evidence="5 9" id="KW-0808">Transferase</keyword>
<dbReference type="PANTHER" id="PTHR11129">
    <property type="entry name" value="PROTEIN FARNESYLTRANSFERASE ALPHA SUBUNIT/RAB GERANYLGERANYL TRANSFERASE ALPHA SUBUNIT"/>
    <property type="match status" value="1"/>
</dbReference>
<evidence type="ECO:0000256" key="9">
    <source>
        <dbReference type="RuleBase" id="RU367120"/>
    </source>
</evidence>
<dbReference type="Proteomes" id="UP001150569">
    <property type="component" value="Unassembled WGS sequence"/>
</dbReference>
<dbReference type="GO" id="GO:0004663">
    <property type="term" value="F:Rab geranylgeranyltransferase activity"/>
    <property type="evidence" value="ECO:0007669"/>
    <property type="project" value="UniProtKB-UniRule"/>
</dbReference>
<dbReference type="EC" id="2.5.1.60" evidence="2 9"/>
<evidence type="ECO:0000313" key="10">
    <source>
        <dbReference type="EMBL" id="KAJ1929375.1"/>
    </source>
</evidence>
<dbReference type="GO" id="GO:0005968">
    <property type="term" value="C:Rab-protein geranylgeranyltransferase complex"/>
    <property type="evidence" value="ECO:0007669"/>
    <property type="project" value="TreeGrafter"/>
</dbReference>
<organism evidence="10 11">
    <name type="scientific">Tieghemiomyces parasiticus</name>
    <dbReference type="NCBI Taxonomy" id="78921"/>
    <lineage>
        <taxon>Eukaryota</taxon>
        <taxon>Fungi</taxon>
        <taxon>Fungi incertae sedis</taxon>
        <taxon>Zoopagomycota</taxon>
        <taxon>Kickxellomycotina</taxon>
        <taxon>Dimargaritomycetes</taxon>
        <taxon>Dimargaritales</taxon>
        <taxon>Dimargaritaceae</taxon>
        <taxon>Tieghemiomyces</taxon>
    </lineage>
</organism>
<dbReference type="InterPro" id="IPR002088">
    <property type="entry name" value="Prenyl_trans_a"/>
</dbReference>
<dbReference type="Gene3D" id="1.25.40.120">
    <property type="entry name" value="Protein prenylyltransferase"/>
    <property type="match status" value="1"/>
</dbReference>
<accession>A0A9W8AHE8</accession>
<proteinExistence type="inferred from homology"/>
<evidence type="ECO:0000256" key="1">
    <source>
        <dbReference type="ARBA" id="ARBA00006734"/>
    </source>
</evidence>
<gene>
    <name evidence="10" type="primary">BET4_1</name>
    <name evidence="10" type="ORF">IWQ60_001238</name>
</gene>
<dbReference type="EMBL" id="JANBPT010000037">
    <property type="protein sequence ID" value="KAJ1929375.1"/>
    <property type="molecule type" value="Genomic_DNA"/>
</dbReference>
<evidence type="ECO:0000313" key="11">
    <source>
        <dbReference type="Proteomes" id="UP001150569"/>
    </source>
</evidence>